<keyword evidence="3" id="KW-1185">Reference proteome</keyword>
<sequence>MQHAPDPAGSLHGFNMDLCLYPADLVGTHLEGRADWCYGTHNLAMRIMRRNDNDECITTGTCCSSHEDNQVTDVTSQRADPTPSPTATPSTASAAGDPHLQNIYGERFDLMKPGKVTLINAPRGTRVEVALLAVEADARRLGGNCADMYFTSVNITGAWADKLQAGGIRFDADGAQSHKVPMWTSFGPLAVKVVHGRTEEGIRYFNLFVKHLGHAGFAVGGLLGEDDHTEVARTPRERRKQFLFAR</sequence>
<name>A0ABN9THK5_9DINO</name>
<proteinExistence type="predicted"/>
<evidence type="ECO:0000256" key="1">
    <source>
        <dbReference type="SAM" id="MobiDB-lite"/>
    </source>
</evidence>
<accession>A0ABN9THK5</accession>
<reference evidence="2" key="1">
    <citation type="submission" date="2023-10" db="EMBL/GenBank/DDBJ databases">
        <authorList>
            <person name="Chen Y."/>
            <person name="Shah S."/>
            <person name="Dougan E. K."/>
            <person name="Thang M."/>
            <person name="Chan C."/>
        </authorList>
    </citation>
    <scope>NUCLEOTIDE SEQUENCE [LARGE SCALE GENOMIC DNA]</scope>
</reference>
<evidence type="ECO:0000313" key="3">
    <source>
        <dbReference type="Proteomes" id="UP001189429"/>
    </source>
</evidence>
<gene>
    <name evidence="2" type="ORF">PCOR1329_LOCUS39198</name>
</gene>
<feature type="compositionally biased region" description="Low complexity" evidence="1">
    <location>
        <begin position="85"/>
        <end position="95"/>
    </location>
</feature>
<protein>
    <submittedName>
        <fullName evidence="2">Uncharacterized protein</fullName>
    </submittedName>
</protein>
<organism evidence="2 3">
    <name type="scientific">Prorocentrum cordatum</name>
    <dbReference type="NCBI Taxonomy" id="2364126"/>
    <lineage>
        <taxon>Eukaryota</taxon>
        <taxon>Sar</taxon>
        <taxon>Alveolata</taxon>
        <taxon>Dinophyceae</taxon>
        <taxon>Prorocentrales</taxon>
        <taxon>Prorocentraceae</taxon>
        <taxon>Prorocentrum</taxon>
    </lineage>
</organism>
<comment type="caution">
    <text evidence="2">The sequence shown here is derived from an EMBL/GenBank/DDBJ whole genome shotgun (WGS) entry which is preliminary data.</text>
</comment>
<dbReference type="Proteomes" id="UP001189429">
    <property type="component" value="Unassembled WGS sequence"/>
</dbReference>
<feature type="region of interest" description="Disordered" evidence="1">
    <location>
        <begin position="67"/>
        <end position="98"/>
    </location>
</feature>
<evidence type="ECO:0000313" key="2">
    <source>
        <dbReference type="EMBL" id="CAK0845394.1"/>
    </source>
</evidence>
<dbReference type="EMBL" id="CAUYUJ010014733">
    <property type="protein sequence ID" value="CAK0845394.1"/>
    <property type="molecule type" value="Genomic_DNA"/>
</dbReference>